<dbReference type="EMBL" id="JANPWB010000007">
    <property type="protein sequence ID" value="KAJ1173804.1"/>
    <property type="molecule type" value="Genomic_DNA"/>
</dbReference>
<proteinExistence type="predicted"/>
<reference evidence="2" key="1">
    <citation type="journal article" date="2022" name="bioRxiv">
        <title>Sequencing and chromosome-scale assembly of the giantPleurodeles waltlgenome.</title>
        <authorList>
            <person name="Brown T."/>
            <person name="Elewa A."/>
            <person name="Iarovenko S."/>
            <person name="Subramanian E."/>
            <person name="Araus A.J."/>
            <person name="Petzold A."/>
            <person name="Susuki M."/>
            <person name="Suzuki K.-i.T."/>
            <person name="Hayashi T."/>
            <person name="Toyoda A."/>
            <person name="Oliveira C."/>
            <person name="Osipova E."/>
            <person name="Leigh N.D."/>
            <person name="Simon A."/>
            <person name="Yun M.H."/>
        </authorList>
    </citation>
    <scope>NUCLEOTIDE SEQUENCE</scope>
    <source>
        <strain evidence="2">20211129_DDA</strain>
        <tissue evidence="2">Liver</tissue>
    </source>
</reference>
<dbReference type="AlphaFoldDB" id="A0AAV7TBV7"/>
<sequence length="117" mass="13448">METAYKEENKEEEQQEREAVLGVQGKVKKKIMRGGHGGTEGEGSDKKRKRQRRRGGDALDRLLGTKRVVRRVTERICSAPFMCSVLFMFARHCWGLHPRYSRAVSQPLLPVLMPGWH</sequence>
<name>A0AAV7TBV7_PLEWA</name>
<accession>A0AAV7TBV7</accession>
<keyword evidence="3" id="KW-1185">Reference proteome</keyword>
<feature type="region of interest" description="Disordered" evidence="1">
    <location>
        <begin position="1"/>
        <end position="58"/>
    </location>
</feature>
<comment type="caution">
    <text evidence="2">The sequence shown here is derived from an EMBL/GenBank/DDBJ whole genome shotgun (WGS) entry which is preliminary data.</text>
</comment>
<evidence type="ECO:0000256" key="1">
    <source>
        <dbReference type="SAM" id="MobiDB-lite"/>
    </source>
</evidence>
<evidence type="ECO:0000313" key="3">
    <source>
        <dbReference type="Proteomes" id="UP001066276"/>
    </source>
</evidence>
<evidence type="ECO:0000313" key="2">
    <source>
        <dbReference type="EMBL" id="KAJ1173804.1"/>
    </source>
</evidence>
<organism evidence="2 3">
    <name type="scientific">Pleurodeles waltl</name>
    <name type="common">Iberian ribbed newt</name>
    <dbReference type="NCBI Taxonomy" id="8319"/>
    <lineage>
        <taxon>Eukaryota</taxon>
        <taxon>Metazoa</taxon>
        <taxon>Chordata</taxon>
        <taxon>Craniata</taxon>
        <taxon>Vertebrata</taxon>
        <taxon>Euteleostomi</taxon>
        <taxon>Amphibia</taxon>
        <taxon>Batrachia</taxon>
        <taxon>Caudata</taxon>
        <taxon>Salamandroidea</taxon>
        <taxon>Salamandridae</taxon>
        <taxon>Pleurodelinae</taxon>
        <taxon>Pleurodeles</taxon>
    </lineage>
</organism>
<gene>
    <name evidence="2" type="ORF">NDU88_005630</name>
</gene>
<dbReference type="Proteomes" id="UP001066276">
    <property type="component" value="Chromosome 4_1"/>
</dbReference>
<protein>
    <submittedName>
        <fullName evidence="2">Uncharacterized protein</fullName>
    </submittedName>
</protein>